<reference evidence="1 2" key="1">
    <citation type="submission" date="2022-03" db="EMBL/GenBank/DDBJ databases">
        <authorList>
            <person name="Nunn A."/>
            <person name="Chopra R."/>
            <person name="Nunn A."/>
            <person name="Contreras Garrido A."/>
        </authorList>
    </citation>
    <scope>NUCLEOTIDE SEQUENCE [LARGE SCALE GENOMIC DNA]</scope>
</reference>
<sequence>MSTTSLIKYLYYFTVMETAANVERVAAASSQVPQEADTNANDLKSLIFVEQNSSKALEKQELQAPQEPVYPSTEFWEQLLSTLGQIKSNTGQINSNIGQINTNIGQIKSNTDQMVKLMTDGHGGDNEESENLHDQI</sequence>
<keyword evidence="2" id="KW-1185">Reference proteome</keyword>
<proteinExistence type="predicted"/>
<name>A0AAU9RL81_THLAR</name>
<gene>
    <name evidence="1" type="ORF">TAV2_LOCUS6979</name>
</gene>
<organism evidence="1 2">
    <name type="scientific">Thlaspi arvense</name>
    <name type="common">Field penny-cress</name>
    <dbReference type="NCBI Taxonomy" id="13288"/>
    <lineage>
        <taxon>Eukaryota</taxon>
        <taxon>Viridiplantae</taxon>
        <taxon>Streptophyta</taxon>
        <taxon>Embryophyta</taxon>
        <taxon>Tracheophyta</taxon>
        <taxon>Spermatophyta</taxon>
        <taxon>Magnoliopsida</taxon>
        <taxon>eudicotyledons</taxon>
        <taxon>Gunneridae</taxon>
        <taxon>Pentapetalae</taxon>
        <taxon>rosids</taxon>
        <taxon>malvids</taxon>
        <taxon>Brassicales</taxon>
        <taxon>Brassicaceae</taxon>
        <taxon>Thlaspideae</taxon>
        <taxon>Thlaspi</taxon>
    </lineage>
</organism>
<dbReference type="EMBL" id="OU466858">
    <property type="protein sequence ID" value="CAH2045878.1"/>
    <property type="molecule type" value="Genomic_DNA"/>
</dbReference>
<dbReference type="AlphaFoldDB" id="A0AAU9RL81"/>
<dbReference type="Proteomes" id="UP000836841">
    <property type="component" value="Chromosome 2"/>
</dbReference>
<accession>A0AAU9RL81</accession>
<evidence type="ECO:0000313" key="2">
    <source>
        <dbReference type="Proteomes" id="UP000836841"/>
    </source>
</evidence>
<evidence type="ECO:0000313" key="1">
    <source>
        <dbReference type="EMBL" id="CAH2045878.1"/>
    </source>
</evidence>
<protein>
    <submittedName>
        <fullName evidence="1">Uncharacterized protein</fullName>
    </submittedName>
</protein>